<protein>
    <submittedName>
        <fullName evidence="5">HTH-type transcriptional regulator McbR</fullName>
    </submittedName>
</protein>
<dbReference type="OrthoDB" id="9815654at2"/>
<dbReference type="STRING" id="441103.TRN7648_02702"/>
<dbReference type="InterPro" id="IPR008920">
    <property type="entry name" value="TF_FadR/GntR_C"/>
</dbReference>
<feature type="domain" description="HTH gntR-type" evidence="4">
    <location>
        <begin position="17"/>
        <end position="84"/>
    </location>
</feature>
<dbReference type="AlphaFoldDB" id="A0A0P1GEM0"/>
<name>A0A0P1GEM0_9RHOB</name>
<keyword evidence="6" id="KW-1185">Reference proteome</keyword>
<dbReference type="InterPro" id="IPR036388">
    <property type="entry name" value="WH-like_DNA-bd_sf"/>
</dbReference>
<dbReference type="Proteomes" id="UP000054935">
    <property type="component" value="Unassembled WGS sequence"/>
</dbReference>
<reference evidence="5 6" key="1">
    <citation type="submission" date="2015-09" db="EMBL/GenBank/DDBJ databases">
        <authorList>
            <consortium name="Swine Surveillance"/>
        </authorList>
    </citation>
    <scope>NUCLEOTIDE SEQUENCE [LARGE SCALE GENOMIC DNA]</scope>
    <source>
        <strain evidence="5 6">CECT 7648</strain>
    </source>
</reference>
<dbReference type="PANTHER" id="PTHR43537:SF39">
    <property type="entry name" value="HTH-TYPE TRANSCRIPTIONAL REGULATOR MCBR"/>
    <property type="match status" value="1"/>
</dbReference>
<keyword evidence="3" id="KW-0804">Transcription</keyword>
<evidence type="ECO:0000256" key="2">
    <source>
        <dbReference type="ARBA" id="ARBA00023125"/>
    </source>
</evidence>
<organism evidence="5 6">
    <name type="scientific">Tropicibacter naphthalenivorans</name>
    <dbReference type="NCBI Taxonomy" id="441103"/>
    <lineage>
        <taxon>Bacteria</taxon>
        <taxon>Pseudomonadati</taxon>
        <taxon>Pseudomonadota</taxon>
        <taxon>Alphaproteobacteria</taxon>
        <taxon>Rhodobacterales</taxon>
        <taxon>Roseobacteraceae</taxon>
        <taxon>Tropicibacter</taxon>
    </lineage>
</organism>
<dbReference type="RefSeq" id="WP_058248176.1">
    <property type="nucleotide sequence ID" value="NZ_CYSE01000004.1"/>
</dbReference>
<evidence type="ECO:0000256" key="1">
    <source>
        <dbReference type="ARBA" id="ARBA00023015"/>
    </source>
</evidence>
<keyword evidence="1" id="KW-0805">Transcription regulation</keyword>
<gene>
    <name evidence="5" type="primary">mcbR_3</name>
    <name evidence="5" type="ORF">TRN7648_02702</name>
</gene>
<dbReference type="Gene3D" id="1.20.120.530">
    <property type="entry name" value="GntR ligand-binding domain-like"/>
    <property type="match status" value="1"/>
</dbReference>
<sequence>MNSQADLPAGGGAKAGLPAHERTYRALREAILFGALAPGEPVTIQGLTERLDTGMTPVREALRRLTAEGALQAMGNRRIVVPVLDQGAVDELTEARLALEPRLAARAAARANAQDVKALKAIDDRLDAAISRGDVAGYLRENHAFHTRLNAVADAPILTALVDTLWLRFGPSLRIVCGQVGTRNLPDLHKDLLIALQRRDIAGASAAISGDVTQGMDMIAQSL</sequence>
<dbReference type="SMART" id="SM00895">
    <property type="entry name" value="FCD"/>
    <property type="match status" value="1"/>
</dbReference>
<dbReference type="Pfam" id="PF07729">
    <property type="entry name" value="FCD"/>
    <property type="match status" value="1"/>
</dbReference>
<evidence type="ECO:0000256" key="3">
    <source>
        <dbReference type="ARBA" id="ARBA00023163"/>
    </source>
</evidence>
<dbReference type="Gene3D" id="1.10.10.10">
    <property type="entry name" value="Winged helix-like DNA-binding domain superfamily/Winged helix DNA-binding domain"/>
    <property type="match status" value="1"/>
</dbReference>
<proteinExistence type="predicted"/>
<dbReference type="InterPro" id="IPR000524">
    <property type="entry name" value="Tscrpt_reg_HTH_GntR"/>
</dbReference>
<dbReference type="GO" id="GO:0003677">
    <property type="term" value="F:DNA binding"/>
    <property type="evidence" value="ECO:0007669"/>
    <property type="project" value="UniProtKB-KW"/>
</dbReference>
<dbReference type="InterPro" id="IPR036390">
    <property type="entry name" value="WH_DNA-bd_sf"/>
</dbReference>
<dbReference type="SUPFAM" id="SSF48008">
    <property type="entry name" value="GntR ligand-binding domain-like"/>
    <property type="match status" value="1"/>
</dbReference>
<evidence type="ECO:0000313" key="6">
    <source>
        <dbReference type="Proteomes" id="UP000054935"/>
    </source>
</evidence>
<keyword evidence="2" id="KW-0238">DNA-binding</keyword>
<dbReference type="GO" id="GO:0003700">
    <property type="term" value="F:DNA-binding transcription factor activity"/>
    <property type="evidence" value="ECO:0007669"/>
    <property type="project" value="InterPro"/>
</dbReference>
<dbReference type="InterPro" id="IPR011711">
    <property type="entry name" value="GntR_C"/>
</dbReference>
<dbReference type="EMBL" id="CYSE01000004">
    <property type="protein sequence ID" value="CUH79898.1"/>
    <property type="molecule type" value="Genomic_DNA"/>
</dbReference>
<accession>A0A0P1GEM0</accession>
<dbReference type="SMART" id="SM00345">
    <property type="entry name" value="HTH_GNTR"/>
    <property type="match status" value="1"/>
</dbReference>
<evidence type="ECO:0000313" key="5">
    <source>
        <dbReference type="EMBL" id="CUH79898.1"/>
    </source>
</evidence>
<dbReference type="Pfam" id="PF00392">
    <property type="entry name" value="GntR"/>
    <property type="match status" value="1"/>
</dbReference>
<dbReference type="PROSITE" id="PS50949">
    <property type="entry name" value="HTH_GNTR"/>
    <property type="match status" value="1"/>
</dbReference>
<evidence type="ECO:0000259" key="4">
    <source>
        <dbReference type="PROSITE" id="PS50949"/>
    </source>
</evidence>
<dbReference type="PANTHER" id="PTHR43537">
    <property type="entry name" value="TRANSCRIPTIONAL REGULATOR, GNTR FAMILY"/>
    <property type="match status" value="1"/>
</dbReference>
<dbReference type="SUPFAM" id="SSF46785">
    <property type="entry name" value="Winged helix' DNA-binding domain"/>
    <property type="match status" value="1"/>
</dbReference>